<gene>
    <name evidence="7" type="ORF">BCR32DRAFT_231872</name>
</gene>
<dbReference type="GO" id="GO:0005739">
    <property type="term" value="C:mitochondrion"/>
    <property type="evidence" value="ECO:0007669"/>
    <property type="project" value="UniProtKB-SubCell"/>
</dbReference>
<dbReference type="EMBL" id="MCFG01000092">
    <property type="protein sequence ID" value="ORX82544.1"/>
    <property type="molecule type" value="Genomic_DNA"/>
</dbReference>
<name>A0A1Y1XB14_9FUNG</name>
<keyword evidence="8" id="KW-1185">Reference proteome</keyword>
<dbReference type="SMART" id="SM00584">
    <property type="entry name" value="TLDc"/>
    <property type="match status" value="1"/>
</dbReference>
<comment type="caution">
    <text evidence="7">The sequence shown here is derived from an EMBL/GenBank/DDBJ whole genome shotgun (WGS) entry which is preliminary data.</text>
</comment>
<sequence length="287" mass="33583">MYSEKAIPLPITNINGREHILSSASLINDENKEEQKKKEKTKTKNKTSKEKINIEKSDSEIMSKNKNDKEKEKEKKKNKKKSGKTDLQRTSSVIEIERRLKNVFDASNYQIKLLDREPGAHPILNNDIANKILPYVTPSAYREYRSWRLIYCLEYHGSNLQTMYDCVYERVPLITAIMDEEGYIFGAYTTEYFHKDTHYYGNGETFLWKYSIHDNSFKVFPSTGSNHYYIISEKNYLAFGGGKGFGLYINDDFIDGYSDNCETFNNEILSCRQQFKCINVEMWCLEL</sequence>
<evidence type="ECO:0000256" key="3">
    <source>
        <dbReference type="ARBA" id="ARBA00023128"/>
    </source>
</evidence>
<evidence type="ECO:0000256" key="5">
    <source>
        <dbReference type="SAM" id="MobiDB-lite"/>
    </source>
</evidence>
<feature type="region of interest" description="Disordered" evidence="5">
    <location>
        <begin position="22"/>
        <end position="88"/>
    </location>
</feature>
<organism evidence="7 8">
    <name type="scientific">Anaeromyces robustus</name>
    <dbReference type="NCBI Taxonomy" id="1754192"/>
    <lineage>
        <taxon>Eukaryota</taxon>
        <taxon>Fungi</taxon>
        <taxon>Fungi incertae sedis</taxon>
        <taxon>Chytridiomycota</taxon>
        <taxon>Chytridiomycota incertae sedis</taxon>
        <taxon>Neocallimastigomycetes</taxon>
        <taxon>Neocallimastigales</taxon>
        <taxon>Neocallimastigaceae</taxon>
        <taxon>Anaeromyces</taxon>
    </lineage>
</organism>
<dbReference type="GO" id="GO:0005634">
    <property type="term" value="C:nucleus"/>
    <property type="evidence" value="ECO:0007669"/>
    <property type="project" value="TreeGrafter"/>
</dbReference>
<evidence type="ECO:0000313" key="7">
    <source>
        <dbReference type="EMBL" id="ORX82544.1"/>
    </source>
</evidence>
<dbReference type="PROSITE" id="PS51886">
    <property type="entry name" value="TLDC"/>
    <property type="match status" value="1"/>
</dbReference>
<protein>
    <recommendedName>
        <fullName evidence="4">Oxidation resistance protein 1</fullName>
    </recommendedName>
</protein>
<comment type="similarity">
    <text evidence="2">Belongs to the OXR1 family.</text>
</comment>
<reference evidence="7 8" key="2">
    <citation type="submission" date="2016-08" db="EMBL/GenBank/DDBJ databases">
        <title>Pervasive Adenine N6-methylation of Active Genes in Fungi.</title>
        <authorList>
            <consortium name="DOE Joint Genome Institute"/>
            <person name="Mondo S.J."/>
            <person name="Dannebaum R.O."/>
            <person name="Kuo R.C."/>
            <person name="Labutti K."/>
            <person name="Haridas S."/>
            <person name="Kuo A."/>
            <person name="Salamov A."/>
            <person name="Ahrendt S.R."/>
            <person name="Lipzen A."/>
            <person name="Sullivan W."/>
            <person name="Andreopoulos W.B."/>
            <person name="Clum A."/>
            <person name="Lindquist E."/>
            <person name="Daum C."/>
            <person name="Ramamoorthy G.K."/>
            <person name="Gryganskyi A."/>
            <person name="Culley D."/>
            <person name="Magnuson J.K."/>
            <person name="James T.Y."/>
            <person name="O'Malley M.A."/>
            <person name="Stajich J.E."/>
            <person name="Spatafora J.W."/>
            <person name="Visel A."/>
            <person name="Grigoriev I.V."/>
        </authorList>
    </citation>
    <scope>NUCLEOTIDE SEQUENCE [LARGE SCALE GENOMIC DNA]</scope>
    <source>
        <strain evidence="7 8">S4</strain>
    </source>
</reference>
<keyword evidence="3" id="KW-0496">Mitochondrion</keyword>
<evidence type="ECO:0000256" key="1">
    <source>
        <dbReference type="ARBA" id="ARBA00004173"/>
    </source>
</evidence>
<dbReference type="GO" id="GO:0006979">
    <property type="term" value="P:response to oxidative stress"/>
    <property type="evidence" value="ECO:0007669"/>
    <property type="project" value="TreeGrafter"/>
</dbReference>
<dbReference type="OrthoDB" id="26679at2759"/>
<evidence type="ECO:0000259" key="6">
    <source>
        <dbReference type="PROSITE" id="PS51886"/>
    </source>
</evidence>
<dbReference type="Proteomes" id="UP000193944">
    <property type="component" value="Unassembled WGS sequence"/>
</dbReference>
<reference evidence="7 8" key="1">
    <citation type="submission" date="2016-08" db="EMBL/GenBank/DDBJ databases">
        <title>A Parts List for Fungal Cellulosomes Revealed by Comparative Genomics.</title>
        <authorList>
            <consortium name="DOE Joint Genome Institute"/>
            <person name="Haitjema C.H."/>
            <person name="Gilmore S.P."/>
            <person name="Henske J.K."/>
            <person name="Solomon K.V."/>
            <person name="De Groot R."/>
            <person name="Kuo A."/>
            <person name="Mondo S.J."/>
            <person name="Salamov A.A."/>
            <person name="Labutti K."/>
            <person name="Zhao Z."/>
            <person name="Chiniquy J."/>
            <person name="Barry K."/>
            <person name="Brewer H.M."/>
            <person name="Purvine S.O."/>
            <person name="Wright A.T."/>
            <person name="Boxma B."/>
            <person name="Van Alen T."/>
            <person name="Hackstein J.H."/>
            <person name="Baker S.E."/>
            <person name="Grigoriev I.V."/>
            <person name="O'Malley M.A."/>
        </authorList>
    </citation>
    <scope>NUCLEOTIDE SEQUENCE [LARGE SCALE GENOMIC DNA]</scope>
    <source>
        <strain evidence="7 8">S4</strain>
    </source>
</reference>
<evidence type="ECO:0000256" key="2">
    <source>
        <dbReference type="ARBA" id="ARBA00009540"/>
    </source>
</evidence>
<accession>A0A1Y1XB14</accession>
<dbReference type="PANTHER" id="PTHR23354">
    <property type="entry name" value="NUCLEOLAR PROTEIN 7/ESTROGEN RECEPTOR COACTIVATOR-RELATED"/>
    <property type="match status" value="1"/>
</dbReference>
<evidence type="ECO:0000313" key="8">
    <source>
        <dbReference type="Proteomes" id="UP000193944"/>
    </source>
</evidence>
<dbReference type="Pfam" id="PF07534">
    <property type="entry name" value="TLD"/>
    <property type="match status" value="1"/>
</dbReference>
<dbReference type="InterPro" id="IPR006571">
    <property type="entry name" value="TLDc_dom"/>
</dbReference>
<feature type="compositionally biased region" description="Basic and acidic residues" evidence="5">
    <location>
        <begin position="47"/>
        <end position="75"/>
    </location>
</feature>
<proteinExistence type="inferred from homology"/>
<comment type="subcellular location">
    <subcellularLocation>
        <location evidence="1">Mitochondrion</location>
    </subcellularLocation>
</comment>
<evidence type="ECO:0000256" key="4">
    <source>
        <dbReference type="ARBA" id="ARBA00040604"/>
    </source>
</evidence>
<dbReference type="PANTHER" id="PTHR23354:SF62">
    <property type="entry name" value="MUSTARD, ISOFORM V"/>
    <property type="match status" value="1"/>
</dbReference>
<dbReference type="AlphaFoldDB" id="A0A1Y1XB14"/>
<feature type="domain" description="TLDc" evidence="6">
    <location>
        <begin position="122"/>
        <end position="286"/>
    </location>
</feature>